<name>A0A7W4LP92_9GAMM</name>
<dbReference type="EMBL" id="JACJUD010000006">
    <property type="protein sequence ID" value="MBB2496840.1"/>
    <property type="molecule type" value="Genomic_DNA"/>
</dbReference>
<dbReference type="Pfam" id="PF00400">
    <property type="entry name" value="WD40"/>
    <property type="match status" value="1"/>
</dbReference>
<dbReference type="Gene3D" id="2.130.10.10">
    <property type="entry name" value="YVTN repeat-like/Quinoprotein amine dehydrogenase"/>
    <property type="match status" value="2"/>
</dbReference>
<dbReference type="Proteomes" id="UP000542720">
    <property type="component" value="Unassembled WGS sequence"/>
</dbReference>
<dbReference type="PANTHER" id="PTHR19879:SF9">
    <property type="entry name" value="TRANSCRIPTION INITIATION FACTOR TFIID SUBUNIT 5"/>
    <property type="match status" value="1"/>
</dbReference>
<protein>
    <submittedName>
        <fullName evidence="2">WD40 repeat domain-containing protein</fullName>
    </submittedName>
</protein>
<dbReference type="PANTHER" id="PTHR19879">
    <property type="entry name" value="TRANSCRIPTION INITIATION FACTOR TFIID"/>
    <property type="match status" value="1"/>
</dbReference>
<keyword evidence="1" id="KW-0853">WD repeat</keyword>
<feature type="repeat" description="WD" evidence="1">
    <location>
        <begin position="87"/>
        <end position="129"/>
    </location>
</feature>
<dbReference type="InterPro" id="IPR001680">
    <property type="entry name" value="WD40_rpt"/>
</dbReference>
<sequence length="339" mass="37615">MPLSRRALLLSLLTLIVLCGGALLWRFVLFPPIHPEFAQTLFKQRFAGEDRAMSMRFHQASKRLLIGMESGAVHIWDATQREPHRSLQAHQYRVEHLQFSHDGDSFFSNSGFEDVTRLWESDSGKLLATIANARGPAAQGPEEDLYLLGSDDGFLLYSLEQRRVLTGRESSGSTTALAASPDTGMVAVGTASGSIQLWQFSKREDLIPLHLLGEIKPYEPGTWILALGFSQDGQHLISANRKGVVTEWNVPDLSKHRDLPSTLKWAHQATFADGMPWLSLAGTLDPRGTKEPKVELINLEKGEALRFKARSNYSVAEMIEPLSMGFIAHGRRITGATLD</sequence>
<gene>
    <name evidence="2" type="ORF">H3H51_17590</name>
</gene>
<evidence type="ECO:0000313" key="2">
    <source>
        <dbReference type="EMBL" id="MBB2496840.1"/>
    </source>
</evidence>
<evidence type="ECO:0000313" key="3">
    <source>
        <dbReference type="Proteomes" id="UP000542720"/>
    </source>
</evidence>
<keyword evidence="3" id="KW-1185">Reference proteome</keyword>
<dbReference type="RefSeq" id="WP_183090371.1">
    <property type="nucleotide sequence ID" value="NZ_JACJUD010000006.1"/>
</dbReference>
<reference evidence="2 3" key="1">
    <citation type="submission" date="2020-08" db="EMBL/GenBank/DDBJ databases">
        <authorList>
            <person name="Kim C.M."/>
        </authorList>
    </citation>
    <scope>NUCLEOTIDE SEQUENCE [LARGE SCALE GENOMIC DNA]</scope>
    <source>
        <strain evidence="2 3">UL070</strain>
    </source>
</reference>
<dbReference type="SMART" id="SM00320">
    <property type="entry name" value="WD40"/>
    <property type="match status" value="4"/>
</dbReference>
<organism evidence="2 3">
    <name type="scientific">Aquipseudomonas ullengensis</name>
    <dbReference type="NCBI Taxonomy" id="2759166"/>
    <lineage>
        <taxon>Bacteria</taxon>
        <taxon>Pseudomonadati</taxon>
        <taxon>Pseudomonadota</taxon>
        <taxon>Gammaproteobacteria</taxon>
        <taxon>Pseudomonadales</taxon>
        <taxon>Pseudomonadaceae</taxon>
        <taxon>Aquipseudomonas</taxon>
    </lineage>
</organism>
<dbReference type="InterPro" id="IPR015943">
    <property type="entry name" value="WD40/YVTN_repeat-like_dom_sf"/>
</dbReference>
<comment type="caution">
    <text evidence="2">The sequence shown here is derived from an EMBL/GenBank/DDBJ whole genome shotgun (WGS) entry which is preliminary data.</text>
</comment>
<evidence type="ECO:0000256" key="1">
    <source>
        <dbReference type="PROSITE-ProRule" id="PRU00221"/>
    </source>
</evidence>
<proteinExistence type="predicted"/>
<dbReference type="AlphaFoldDB" id="A0A7W4LP92"/>
<dbReference type="PROSITE" id="PS50082">
    <property type="entry name" value="WD_REPEATS_2"/>
    <property type="match status" value="1"/>
</dbReference>
<dbReference type="InterPro" id="IPR036322">
    <property type="entry name" value="WD40_repeat_dom_sf"/>
</dbReference>
<accession>A0A7W4LP92</accession>
<dbReference type="SUPFAM" id="SSF50978">
    <property type="entry name" value="WD40 repeat-like"/>
    <property type="match status" value="1"/>
</dbReference>